<keyword evidence="2" id="KW-1185">Reference proteome</keyword>
<sequence>MKIDNYWLNPRTPTSSRFNSLNEEFNVGNEETQENVKIPKPPPIFIAGVNDTKPLNLLLNSIAKENKTIIVLNDDQVKVQAKTIEIYIIIKALDEKKTEYHTYKKRR</sequence>
<dbReference type="AlphaFoldDB" id="A0A9N9SNI4"/>
<reference evidence="1" key="1">
    <citation type="submission" date="2022-01" db="EMBL/GenBank/DDBJ databases">
        <authorList>
            <person name="King R."/>
        </authorList>
    </citation>
    <scope>NUCLEOTIDE SEQUENCE</scope>
</reference>
<organism evidence="1 2">
    <name type="scientific">Diabrotica balteata</name>
    <name type="common">Banded cucumber beetle</name>
    <dbReference type="NCBI Taxonomy" id="107213"/>
    <lineage>
        <taxon>Eukaryota</taxon>
        <taxon>Metazoa</taxon>
        <taxon>Ecdysozoa</taxon>
        <taxon>Arthropoda</taxon>
        <taxon>Hexapoda</taxon>
        <taxon>Insecta</taxon>
        <taxon>Pterygota</taxon>
        <taxon>Neoptera</taxon>
        <taxon>Endopterygota</taxon>
        <taxon>Coleoptera</taxon>
        <taxon>Polyphaga</taxon>
        <taxon>Cucujiformia</taxon>
        <taxon>Chrysomeloidea</taxon>
        <taxon>Chrysomelidae</taxon>
        <taxon>Galerucinae</taxon>
        <taxon>Diabroticina</taxon>
        <taxon>Diabroticites</taxon>
        <taxon>Diabrotica</taxon>
    </lineage>
</organism>
<proteinExistence type="predicted"/>
<dbReference type="EMBL" id="OU898285">
    <property type="protein sequence ID" value="CAG9828356.1"/>
    <property type="molecule type" value="Genomic_DNA"/>
</dbReference>
<accession>A0A9N9SNI4</accession>
<gene>
    <name evidence="1" type="ORF">DIABBA_LOCUS2282</name>
</gene>
<evidence type="ECO:0000313" key="2">
    <source>
        <dbReference type="Proteomes" id="UP001153709"/>
    </source>
</evidence>
<evidence type="ECO:0000313" key="1">
    <source>
        <dbReference type="EMBL" id="CAG9828356.1"/>
    </source>
</evidence>
<protein>
    <submittedName>
        <fullName evidence="1">Uncharacterized protein</fullName>
    </submittedName>
</protein>
<dbReference type="OrthoDB" id="6765684at2759"/>
<name>A0A9N9SNI4_DIABA</name>
<dbReference type="Proteomes" id="UP001153709">
    <property type="component" value="Chromosome 10"/>
</dbReference>